<name>A0A1Y2AE41_9FUNG</name>
<reference evidence="7 8" key="1">
    <citation type="submission" date="2016-08" db="EMBL/GenBank/DDBJ databases">
        <title>A Parts List for Fungal Cellulosomes Revealed by Comparative Genomics.</title>
        <authorList>
            <consortium name="DOE Joint Genome Institute"/>
            <person name="Haitjema C.H."/>
            <person name="Gilmore S.P."/>
            <person name="Henske J.K."/>
            <person name="Solomon K.V."/>
            <person name="De Groot R."/>
            <person name="Kuo A."/>
            <person name="Mondo S.J."/>
            <person name="Salamov A.A."/>
            <person name="Labutti K."/>
            <person name="Zhao Z."/>
            <person name="Chiniquy J."/>
            <person name="Barry K."/>
            <person name="Brewer H.M."/>
            <person name="Purvine S.O."/>
            <person name="Wright A.T."/>
            <person name="Boxma B."/>
            <person name="Van Alen T."/>
            <person name="Hackstein J.H."/>
            <person name="Baker S.E."/>
            <person name="Grigoriev I.V."/>
            <person name="O'Malley M.A."/>
        </authorList>
    </citation>
    <scope>NUCLEOTIDE SEQUENCE [LARGE SCALE GENOMIC DNA]</scope>
    <source>
        <strain evidence="7 8">G1</strain>
    </source>
</reference>
<keyword evidence="8" id="KW-1185">Reference proteome</keyword>
<dbReference type="InterPro" id="IPR042099">
    <property type="entry name" value="ANL_N_sf"/>
</dbReference>
<keyword evidence="3" id="KW-0547">Nucleotide-binding</keyword>
<evidence type="ECO:0000259" key="6">
    <source>
        <dbReference type="Pfam" id="PF00501"/>
    </source>
</evidence>
<evidence type="ECO:0000313" key="8">
    <source>
        <dbReference type="Proteomes" id="UP000193920"/>
    </source>
</evidence>
<dbReference type="InterPro" id="IPR000873">
    <property type="entry name" value="AMP-dep_synth/lig_dom"/>
</dbReference>
<feature type="domain" description="AMP-dependent synthetase/ligase" evidence="6">
    <location>
        <begin position="41"/>
        <end position="363"/>
    </location>
</feature>
<feature type="compositionally biased region" description="Low complexity" evidence="5">
    <location>
        <begin position="171"/>
        <end position="196"/>
    </location>
</feature>
<dbReference type="AlphaFoldDB" id="A0A1Y2AE41"/>
<proteinExistence type="inferred from homology"/>
<dbReference type="GO" id="GO:0005324">
    <property type="term" value="F:long-chain fatty acid transmembrane transporter activity"/>
    <property type="evidence" value="ECO:0007669"/>
    <property type="project" value="TreeGrafter"/>
</dbReference>
<comment type="similarity">
    <text evidence="1">Belongs to the ATP-dependent AMP-binding enzyme family.</text>
</comment>
<comment type="caution">
    <text evidence="7">The sequence shown here is derived from an EMBL/GenBank/DDBJ whole genome shotgun (WGS) entry which is preliminary data.</text>
</comment>
<dbReference type="GO" id="GO:0044539">
    <property type="term" value="P:long-chain fatty acid import into cell"/>
    <property type="evidence" value="ECO:0007669"/>
    <property type="project" value="TreeGrafter"/>
</dbReference>
<gene>
    <name evidence="7" type="ORF">LY90DRAFT_147347</name>
</gene>
<dbReference type="STRING" id="1754190.A0A1Y2AE41"/>
<dbReference type="SUPFAM" id="SSF56801">
    <property type="entry name" value="Acetyl-CoA synthetase-like"/>
    <property type="match status" value="1"/>
</dbReference>
<dbReference type="Pfam" id="PF00501">
    <property type="entry name" value="AMP-binding"/>
    <property type="match status" value="1"/>
</dbReference>
<dbReference type="GO" id="GO:0005886">
    <property type="term" value="C:plasma membrane"/>
    <property type="evidence" value="ECO:0007669"/>
    <property type="project" value="TreeGrafter"/>
</dbReference>
<dbReference type="GO" id="GO:0004467">
    <property type="term" value="F:long-chain fatty acid-CoA ligase activity"/>
    <property type="evidence" value="ECO:0007669"/>
    <property type="project" value="TreeGrafter"/>
</dbReference>
<protein>
    <submittedName>
        <fullName evidence="7">Acetyl-CoA synthetase-like protein</fullName>
    </submittedName>
</protein>
<accession>A0A1Y2AE41</accession>
<evidence type="ECO:0000256" key="1">
    <source>
        <dbReference type="ARBA" id="ARBA00006432"/>
    </source>
</evidence>
<dbReference type="GO" id="GO:0005524">
    <property type="term" value="F:ATP binding"/>
    <property type="evidence" value="ECO:0007669"/>
    <property type="project" value="UniProtKB-KW"/>
</dbReference>
<organism evidence="7 8">
    <name type="scientific">Neocallimastix californiae</name>
    <dbReference type="NCBI Taxonomy" id="1754190"/>
    <lineage>
        <taxon>Eukaryota</taxon>
        <taxon>Fungi</taxon>
        <taxon>Fungi incertae sedis</taxon>
        <taxon>Chytridiomycota</taxon>
        <taxon>Chytridiomycota incertae sedis</taxon>
        <taxon>Neocallimastigomycetes</taxon>
        <taxon>Neocallimastigales</taxon>
        <taxon>Neocallimastigaceae</taxon>
        <taxon>Neocallimastix</taxon>
    </lineage>
</organism>
<dbReference type="PANTHER" id="PTHR43107">
    <property type="entry name" value="LONG-CHAIN FATTY ACID TRANSPORT PROTEIN"/>
    <property type="match status" value="1"/>
</dbReference>
<evidence type="ECO:0000256" key="4">
    <source>
        <dbReference type="ARBA" id="ARBA00022840"/>
    </source>
</evidence>
<evidence type="ECO:0000256" key="2">
    <source>
        <dbReference type="ARBA" id="ARBA00022598"/>
    </source>
</evidence>
<evidence type="ECO:0000256" key="5">
    <source>
        <dbReference type="SAM" id="MobiDB-lite"/>
    </source>
</evidence>
<evidence type="ECO:0000313" key="7">
    <source>
        <dbReference type="EMBL" id="ORY20848.1"/>
    </source>
</evidence>
<dbReference type="Proteomes" id="UP000193920">
    <property type="component" value="Unassembled WGS sequence"/>
</dbReference>
<feature type="region of interest" description="Disordered" evidence="5">
    <location>
        <begin position="165"/>
        <end position="196"/>
    </location>
</feature>
<evidence type="ECO:0000256" key="3">
    <source>
        <dbReference type="ARBA" id="ARBA00022741"/>
    </source>
</evidence>
<keyword evidence="4" id="KW-0067">ATP-binding</keyword>
<keyword evidence="2" id="KW-0436">Ligase</keyword>
<dbReference type="Gene3D" id="3.40.50.12780">
    <property type="entry name" value="N-terminal domain of ligase-like"/>
    <property type="match status" value="1"/>
</dbReference>
<sequence>MDFKRNIDIIHEFNSFKTIIPNQFKKYLLNQLTNETIINCFQENNKSNPLNSIIKYNDEETNYHDFENESNKIAIWLISINNKPKDKIGIIFRNTPELLLFIVAILKIGATVVLFNDEISESKLYMGLNELNITTFITQDVFPNKIYNKLKYLIRNFYIYKSKKEQKDQHNNNSNESSNFNKIKSNSNNNSNNSTNSIKIISPDELKLLPPTIPSDIFLEQINLYNIAIIHYSNTGKITEFSHRNVIAHSNMLCSDFKITNKDYILCNSSLTKNIRSLLNIFMFLTKGVNLIITDETNNENIWDIYDLYKATIINYSPLLINNLIESNALDNHRIRLVMGTSISVDMQEKIKYILKIPFIGLYYISINGKIILSHLNKIQNSKIQCNLGSPGIILKQHRSLSIVKVNANDKIPIRDDNGLCIECNSNETGELIKRIENKSLETAIFLGEVEADAFKENYNKIFLKNVFTPGDIWYRTNDLFQKDNKGFLYYIDALKNCYILNDNVIYPALLSDKINSLDFIMDSFVYGINNPTNKKESITMCNIIISDDFNLEDFTKNLIQKFNPLNGLPVFIKVSYGKKERNSYKPMRNDGIEDLYRQVVLEKRNDFQLYWLIEKVINKRKNSVVTITKTYEYSQFHENNFKDILMINLKPKL</sequence>
<dbReference type="OrthoDB" id="288590at2759"/>
<dbReference type="PANTHER" id="PTHR43107:SF15">
    <property type="entry name" value="FATTY ACID TRANSPORT PROTEIN 3, ISOFORM A"/>
    <property type="match status" value="1"/>
</dbReference>
<dbReference type="EMBL" id="MCOG01000278">
    <property type="protein sequence ID" value="ORY20848.1"/>
    <property type="molecule type" value="Genomic_DNA"/>
</dbReference>